<sequence>MEGIFTAPWFAALGSILLLDLILSGDNAIVIAMACKSLPDGERLKGVIIGGAGAVIVRVCLTLFATELLGLPYLQFIGGALLVYIAVKLLMDNDEDEGGGKQATTLFAAVRTIMIADFIMSLDNVLALAGVANMVPEAKWSLIICGLMISLPIVLCGAQLFMLIMKKLPWLIYLGGGILAYTAAEMMTMDKVIGVYLEDWSLIIKVVLVVAVLSFGWFKNHSMCKCQ</sequence>
<dbReference type="eggNOG" id="COG0861">
    <property type="taxonomic scope" value="Bacteria"/>
</dbReference>
<evidence type="ECO:0000256" key="4">
    <source>
        <dbReference type="ARBA" id="ARBA00022989"/>
    </source>
</evidence>
<feature type="transmembrane region" description="Helical" evidence="6">
    <location>
        <begin position="47"/>
        <end position="66"/>
    </location>
</feature>
<dbReference type="AlphaFoldDB" id="A0A239U0I6"/>
<feature type="transmembrane region" description="Helical" evidence="6">
    <location>
        <begin position="140"/>
        <end position="163"/>
    </location>
</feature>
<dbReference type="GeneID" id="78507802"/>
<evidence type="ECO:0000313" key="7">
    <source>
        <dbReference type="EMBL" id="SNV03557.1"/>
    </source>
</evidence>
<dbReference type="InterPro" id="IPR022301">
    <property type="entry name" value="Integral_membrane_YjbE"/>
</dbReference>
<accession>A0A239U0I6</accession>
<evidence type="ECO:0000256" key="3">
    <source>
        <dbReference type="ARBA" id="ARBA00022692"/>
    </source>
</evidence>
<organism evidence="7 8">
    <name type="scientific">Megamonas hypermegale</name>
    <dbReference type="NCBI Taxonomy" id="158847"/>
    <lineage>
        <taxon>Bacteria</taxon>
        <taxon>Bacillati</taxon>
        <taxon>Bacillota</taxon>
        <taxon>Negativicutes</taxon>
        <taxon>Selenomonadales</taxon>
        <taxon>Selenomonadaceae</taxon>
        <taxon>Megamonas</taxon>
    </lineage>
</organism>
<evidence type="ECO:0000256" key="5">
    <source>
        <dbReference type="ARBA" id="ARBA00023136"/>
    </source>
</evidence>
<evidence type="ECO:0000256" key="1">
    <source>
        <dbReference type="ARBA" id="ARBA00004141"/>
    </source>
</evidence>
<dbReference type="NCBIfam" id="TIGR03717">
    <property type="entry name" value="R_switched_YjbE"/>
    <property type="match status" value="1"/>
</dbReference>
<name>A0A239U0I6_9FIRM</name>
<dbReference type="InterPro" id="IPR005496">
    <property type="entry name" value="Integral_membrane_TerC"/>
</dbReference>
<evidence type="ECO:0000256" key="6">
    <source>
        <dbReference type="SAM" id="Phobius"/>
    </source>
</evidence>
<keyword evidence="4 6" id="KW-1133">Transmembrane helix</keyword>
<keyword evidence="8" id="KW-1185">Reference proteome</keyword>
<comment type="similarity">
    <text evidence="2">Belongs to the TerC family.</text>
</comment>
<dbReference type="PANTHER" id="PTHR30238:SF4">
    <property type="entry name" value="SLL1022 PROTEIN"/>
    <property type="match status" value="1"/>
</dbReference>
<keyword evidence="5 6" id="KW-0472">Membrane</keyword>
<reference evidence="7 8" key="1">
    <citation type="submission" date="2017-06" db="EMBL/GenBank/DDBJ databases">
        <authorList>
            <consortium name="Pathogen Informatics"/>
        </authorList>
    </citation>
    <scope>NUCLEOTIDE SEQUENCE [LARGE SCALE GENOMIC DNA]</scope>
    <source>
        <strain evidence="7 8">NCTC10570</strain>
    </source>
</reference>
<comment type="subcellular location">
    <subcellularLocation>
        <location evidence="1">Membrane</location>
        <topology evidence="1">Multi-pass membrane protein</topology>
    </subcellularLocation>
</comment>
<dbReference type="EMBL" id="LT906446">
    <property type="protein sequence ID" value="SNV03557.1"/>
    <property type="molecule type" value="Genomic_DNA"/>
</dbReference>
<gene>
    <name evidence="7" type="primary">ygdQ_1</name>
    <name evidence="7" type="ORF">SAMEA4364220_01813</name>
</gene>
<dbReference type="PANTHER" id="PTHR30238">
    <property type="entry name" value="MEMBRANE BOUND PREDICTED REDOX MODULATOR"/>
    <property type="match status" value="1"/>
</dbReference>
<dbReference type="RefSeq" id="WP_027890473.1">
    <property type="nucleotide sequence ID" value="NZ_LT906446.1"/>
</dbReference>
<protein>
    <submittedName>
        <fullName evidence="7">Integral membrane protein, YjbE family</fullName>
    </submittedName>
</protein>
<dbReference type="Proteomes" id="UP000215383">
    <property type="component" value="Chromosome 1"/>
</dbReference>
<proteinExistence type="inferred from homology"/>
<evidence type="ECO:0000256" key="2">
    <source>
        <dbReference type="ARBA" id="ARBA00007511"/>
    </source>
</evidence>
<dbReference type="GO" id="GO:0016020">
    <property type="term" value="C:membrane"/>
    <property type="evidence" value="ECO:0007669"/>
    <property type="project" value="UniProtKB-SubCell"/>
</dbReference>
<feature type="transmembrane region" description="Helical" evidence="6">
    <location>
        <begin position="72"/>
        <end position="91"/>
    </location>
</feature>
<feature type="transmembrane region" description="Helical" evidence="6">
    <location>
        <begin position="103"/>
        <end position="120"/>
    </location>
</feature>
<feature type="transmembrane region" description="Helical" evidence="6">
    <location>
        <begin position="200"/>
        <end position="218"/>
    </location>
</feature>
<dbReference type="Pfam" id="PF03741">
    <property type="entry name" value="TerC"/>
    <property type="match status" value="1"/>
</dbReference>
<evidence type="ECO:0000313" key="8">
    <source>
        <dbReference type="Proteomes" id="UP000215383"/>
    </source>
</evidence>
<keyword evidence="3 6" id="KW-0812">Transmembrane</keyword>
<feature type="transmembrane region" description="Helical" evidence="6">
    <location>
        <begin position="170"/>
        <end position="188"/>
    </location>
</feature>
<feature type="transmembrane region" description="Helical" evidence="6">
    <location>
        <begin position="12"/>
        <end position="35"/>
    </location>
</feature>